<comment type="caution">
    <text evidence="1">The sequence shown here is derived from an EMBL/GenBank/DDBJ whole genome shotgun (WGS) entry which is preliminary data.</text>
</comment>
<name>A0A2P6S7W8_ROSCH</name>
<dbReference type="Gramene" id="PRQ54777">
    <property type="protein sequence ID" value="PRQ54777"/>
    <property type="gene ID" value="RchiOBHm_Chr1g0317451"/>
</dbReference>
<reference evidence="1 2" key="1">
    <citation type="journal article" date="2018" name="Nat. Genet.">
        <title>The Rosa genome provides new insights in the design of modern roses.</title>
        <authorList>
            <person name="Bendahmane M."/>
        </authorList>
    </citation>
    <scope>NUCLEOTIDE SEQUENCE [LARGE SCALE GENOMIC DNA]</scope>
    <source>
        <strain evidence="2">cv. Old Blush</strain>
    </source>
</reference>
<gene>
    <name evidence="1" type="ORF">RchiOBHm_Chr1g0317451</name>
</gene>
<dbReference type="EMBL" id="PDCK01000039">
    <property type="protein sequence ID" value="PRQ54777.1"/>
    <property type="molecule type" value="Genomic_DNA"/>
</dbReference>
<evidence type="ECO:0000313" key="1">
    <source>
        <dbReference type="EMBL" id="PRQ54777.1"/>
    </source>
</evidence>
<dbReference type="Proteomes" id="UP000238479">
    <property type="component" value="Chromosome 1"/>
</dbReference>
<organism evidence="1 2">
    <name type="scientific">Rosa chinensis</name>
    <name type="common">China rose</name>
    <dbReference type="NCBI Taxonomy" id="74649"/>
    <lineage>
        <taxon>Eukaryota</taxon>
        <taxon>Viridiplantae</taxon>
        <taxon>Streptophyta</taxon>
        <taxon>Embryophyta</taxon>
        <taxon>Tracheophyta</taxon>
        <taxon>Spermatophyta</taxon>
        <taxon>Magnoliopsida</taxon>
        <taxon>eudicotyledons</taxon>
        <taxon>Gunneridae</taxon>
        <taxon>Pentapetalae</taxon>
        <taxon>rosids</taxon>
        <taxon>fabids</taxon>
        <taxon>Rosales</taxon>
        <taxon>Rosaceae</taxon>
        <taxon>Rosoideae</taxon>
        <taxon>Rosoideae incertae sedis</taxon>
        <taxon>Rosa</taxon>
    </lineage>
</organism>
<protein>
    <submittedName>
        <fullName evidence="1">Uncharacterized protein</fullName>
    </submittedName>
</protein>
<dbReference type="AlphaFoldDB" id="A0A2P6S7W8"/>
<accession>A0A2P6S7W8</accession>
<proteinExistence type="predicted"/>
<keyword evidence="2" id="KW-1185">Reference proteome</keyword>
<sequence>MFFLLLGSLQYLKDRILTMEIICLVLNWLDFGFLKSCTHQKINALRSMLLSWSLGSIGQLKIAF</sequence>
<evidence type="ECO:0000313" key="2">
    <source>
        <dbReference type="Proteomes" id="UP000238479"/>
    </source>
</evidence>